<dbReference type="AlphaFoldDB" id="A0AAV4A6D2"/>
<keyword evidence="1" id="KW-0472">Membrane</keyword>
<evidence type="ECO:0000256" key="1">
    <source>
        <dbReference type="SAM" id="Phobius"/>
    </source>
</evidence>
<keyword evidence="1" id="KW-1133">Transmembrane helix</keyword>
<feature type="transmembrane region" description="Helical" evidence="1">
    <location>
        <begin position="92"/>
        <end position="111"/>
    </location>
</feature>
<gene>
    <name evidence="2" type="ORF">PoB_003033600</name>
</gene>
<protein>
    <submittedName>
        <fullName evidence="2">Uncharacterized protein</fullName>
    </submittedName>
</protein>
<reference evidence="2 3" key="1">
    <citation type="journal article" date="2021" name="Elife">
        <title>Chloroplast acquisition without the gene transfer in kleptoplastic sea slugs, Plakobranchus ocellatus.</title>
        <authorList>
            <person name="Maeda T."/>
            <person name="Takahashi S."/>
            <person name="Yoshida T."/>
            <person name="Shimamura S."/>
            <person name="Takaki Y."/>
            <person name="Nagai Y."/>
            <person name="Toyoda A."/>
            <person name="Suzuki Y."/>
            <person name="Arimoto A."/>
            <person name="Ishii H."/>
            <person name="Satoh N."/>
            <person name="Nishiyama T."/>
            <person name="Hasebe M."/>
            <person name="Maruyama T."/>
            <person name="Minagawa J."/>
            <person name="Obokata J."/>
            <person name="Shigenobu S."/>
        </authorList>
    </citation>
    <scope>NUCLEOTIDE SEQUENCE [LARGE SCALE GENOMIC DNA]</scope>
</reference>
<proteinExistence type="predicted"/>
<keyword evidence="1" id="KW-0812">Transmembrane</keyword>
<evidence type="ECO:0000313" key="3">
    <source>
        <dbReference type="Proteomes" id="UP000735302"/>
    </source>
</evidence>
<keyword evidence="3" id="KW-1185">Reference proteome</keyword>
<dbReference type="EMBL" id="BLXT01003731">
    <property type="protein sequence ID" value="GFO03831.1"/>
    <property type="molecule type" value="Genomic_DNA"/>
</dbReference>
<dbReference type="Proteomes" id="UP000735302">
    <property type="component" value="Unassembled WGS sequence"/>
</dbReference>
<organism evidence="2 3">
    <name type="scientific">Plakobranchus ocellatus</name>
    <dbReference type="NCBI Taxonomy" id="259542"/>
    <lineage>
        <taxon>Eukaryota</taxon>
        <taxon>Metazoa</taxon>
        <taxon>Spiralia</taxon>
        <taxon>Lophotrochozoa</taxon>
        <taxon>Mollusca</taxon>
        <taxon>Gastropoda</taxon>
        <taxon>Heterobranchia</taxon>
        <taxon>Euthyneura</taxon>
        <taxon>Panpulmonata</taxon>
        <taxon>Sacoglossa</taxon>
        <taxon>Placobranchoidea</taxon>
        <taxon>Plakobranchidae</taxon>
        <taxon>Plakobranchus</taxon>
    </lineage>
</organism>
<name>A0AAV4A6D2_9GAST</name>
<evidence type="ECO:0000313" key="2">
    <source>
        <dbReference type="EMBL" id="GFO03831.1"/>
    </source>
</evidence>
<accession>A0AAV4A6D2</accession>
<comment type="caution">
    <text evidence="2">The sequence shown here is derived from an EMBL/GenBank/DDBJ whole genome shotgun (WGS) entry which is preliminary data.</text>
</comment>
<sequence length="141" mass="15970">MYNSIGRCRVNCEASRVNQIVRFTYCWIKQSNCDTQSFTLPFTNQHRLQHVSALWPTPRNPRRANKQPSQTLIYGSCPCNDSVISTSDFRDYVNLIFVCVLLIISVNVYVLRSCLDDTSSYSPNTRVGSKGPQTVLVTLAV</sequence>